<dbReference type="AlphaFoldDB" id="A0A0F7SRY0"/>
<accession>A0A0F7SRY0</accession>
<evidence type="ECO:0000313" key="2">
    <source>
        <dbReference type="EMBL" id="CED85017.1"/>
    </source>
</evidence>
<reference evidence="2" key="1">
    <citation type="submission" date="2014-08" db="EMBL/GenBank/DDBJ databases">
        <authorList>
            <person name="Sharma Rahul"/>
            <person name="Thines Marco"/>
        </authorList>
    </citation>
    <scope>NUCLEOTIDE SEQUENCE</scope>
</reference>
<sequence>MPQQLTYLLLPTESISPQLSPVLAATLNRVTIFRTLDPEHGEPFVSGSLLLLSQSIPPSELLTRWRIQSPLGYNIHLSGLNPFPDFWIPLKTARQIAKDLGLLRDLGNLLDWSTRRMSSWFEGVGPDGVGVMAHNWKLPTGLVGAEVYSHEMMTRTPFTSDVVFLPDHQPLRTYLSASTLADLQTISNGSLLPSNVLPIWHSLILLTSQIFESFFDNRESISSSEDPESAEASEWSGAVAVVWLGRVLSPFIEKDGSRDVGRGDVELVMGDLLRGLRLRKRRSKPEERESRGDPVKIEEEKREHEDLEEPNGAEHQGAQDGKEKEEIEERRKTRERTSVRWKVASQIIETLGVIVSGWIRYELSANDLNPNNELRSFLPPSTSPFTPSTSSSPAYSLNLDDLAALIEQTEKTLTNRFDEQSLALNTFHSNLKSSGLQSLHATSVPHFHRAQKERSNETEREVKIQLTILALICSNLLLAASVCYLLHISSSIGTGVQQEQQLGFSVGELGEAAKRKRQRDGQRWSTGTLFWALLRWLWKVIVAF</sequence>
<feature type="region of interest" description="Disordered" evidence="1">
    <location>
        <begin position="283"/>
        <end position="335"/>
    </location>
</feature>
<dbReference type="EMBL" id="LN483332">
    <property type="protein sequence ID" value="CED85017.1"/>
    <property type="molecule type" value="Genomic_DNA"/>
</dbReference>
<protein>
    <submittedName>
        <fullName evidence="2">Uncharacterized protein</fullName>
    </submittedName>
</protein>
<evidence type="ECO:0000256" key="1">
    <source>
        <dbReference type="SAM" id="MobiDB-lite"/>
    </source>
</evidence>
<feature type="compositionally biased region" description="Basic and acidic residues" evidence="1">
    <location>
        <begin position="320"/>
        <end position="335"/>
    </location>
</feature>
<organism evidence="2">
    <name type="scientific">Phaffia rhodozyma</name>
    <name type="common">Yeast</name>
    <name type="synonym">Xanthophyllomyces dendrorhous</name>
    <dbReference type="NCBI Taxonomy" id="264483"/>
    <lineage>
        <taxon>Eukaryota</taxon>
        <taxon>Fungi</taxon>
        <taxon>Dikarya</taxon>
        <taxon>Basidiomycota</taxon>
        <taxon>Agaricomycotina</taxon>
        <taxon>Tremellomycetes</taxon>
        <taxon>Cystofilobasidiales</taxon>
        <taxon>Mrakiaceae</taxon>
        <taxon>Phaffia</taxon>
    </lineage>
</organism>
<proteinExistence type="predicted"/>
<feature type="compositionally biased region" description="Basic and acidic residues" evidence="1">
    <location>
        <begin position="284"/>
        <end position="305"/>
    </location>
</feature>
<name>A0A0F7SRY0_PHARH</name>